<dbReference type="EMBL" id="CM037629">
    <property type="protein sequence ID" value="KAH7990728.1"/>
    <property type="molecule type" value="Genomic_DNA"/>
</dbReference>
<protein>
    <submittedName>
        <fullName evidence="1">Uncharacterized protein</fullName>
    </submittedName>
</protein>
<proteinExistence type="predicted"/>
<dbReference type="Proteomes" id="UP000827872">
    <property type="component" value="Linkage Group LG16"/>
</dbReference>
<gene>
    <name evidence="1" type="ORF">K3G42_010831</name>
</gene>
<reference evidence="1" key="1">
    <citation type="submission" date="2021-08" db="EMBL/GenBank/DDBJ databases">
        <title>The first chromosome-level gecko genome reveals the dynamic sex chromosomes of Neotropical dwarf geckos (Sphaerodactylidae: Sphaerodactylus).</title>
        <authorList>
            <person name="Pinto B.J."/>
            <person name="Keating S.E."/>
            <person name="Gamble T."/>
        </authorList>
    </citation>
    <scope>NUCLEOTIDE SEQUENCE</scope>
    <source>
        <strain evidence="1">TG3544</strain>
    </source>
</reference>
<sequence length="150" mass="16255">MLCLSITQAMGCVNTIFALASAPSPVHALVLCLFLSVCLPASLSHFGSSYTRSKGFPRQAIYWEWKCNRFAAALNVPPSNVCLQFMEKARLSAQASPQASGLGFGKDPSPLCTNTSSERCLMLPPPFLFSDLLPRFEGVLGVISSYKTMQ</sequence>
<evidence type="ECO:0000313" key="2">
    <source>
        <dbReference type="Proteomes" id="UP000827872"/>
    </source>
</evidence>
<evidence type="ECO:0000313" key="1">
    <source>
        <dbReference type="EMBL" id="KAH7990728.1"/>
    </source>
</evidence>
<comment type="caution">
    <text evidence="1">The sequence shown here is derived from an EMBL/GenBank/DDBJ whole genome shotgun (WGS) entry which is preliminary data.</text>
</comment>
<organism evidence="1 2">
    <name type="scientific">Sphaerodactylus townsendi</name>
    <dbReference type="NCBI Taxonomy" id="933632"/>
    <lineage>
        <taxon>Eukaryota</taxon>
        <taxon>Metazoa</taxon>
        <taxon>Chordata</taxon>
        <taxon>Craniata</taxon>
        <taxon>Vertebrata</taxon>
        <taxon>Euteleostomi</taxon>
        <taxon>Lepidosauria</taxon>
        <taxon>Squamata</taxon>
        <taxon>Bifurcata</taxon>
        <taxon>Gekkota</taxon>
        <taxon>Sphaerodactylidae</taxon>
        <taxon>Sphaerodactylus</taxon>
    </lineage>
</organism>
<keyword evidence="2" id="KW-1185">Reference proteome</keyword>
<name>A0ACB8EE67_9SAUR</name>
<accession>A0ACB8EE67</accession>